<name>A0AAV7UJ08_PLEWA</name>
<accession>A0AAV7UJ08</accession>
<keyword evidence="3" id="KW-1185">Reference proteome</keyword>
<organism evidence="2 3">
    <name type="scientific">Pleurodeles waltl</name>
    <name type="common">Iberian ribbed newt</name>
    <dbReference type="NCBI Taxonomy" id="8319"/>
    <lineage>
        <taxon>Eukaryota</taxon>
        <taxon>Metazoa</taxon>
        <taxon>Chordata</taxon>
        <taxon>Craniata</taxon>
        <taxon>Vertebrata</taxon>
        <taxon>Euteleostomi</taxon>
        <taxon>Amphibia</taxon>
        <taxon>Batrachia</taxon>
        <taxon>Caudata</taxon>
        <taxon>Salamandroidea</taxon>
        <taxon>Salamandridae</taxon>
        <taxon>Pleurodelinae</taxon>
        <taxon>Pleurodeles</taxon>
    </lineage>
</organism>
<dbReference type="Proteomes" id="UP001066276">
    <property type="component" value="Chromosome 3_1"/>
</dbReference>
<evidence type="ECO:0000313" key="2">
    <source>
        <dbReference type="EMBL" id="KAJ1188601.1"/>
    </source>
</evidence>
<gene>
    <name evidence="2" type="ORF">NDU88_005360</name>
</gene>
<evidence type="ECO:0000256" key="1">
    <source>
        <dbReference type="SAM" id="MobiDB-lite"/>
    </source>
</evidence>
<feature type="region of interest" description="Disordered" evidence="1">
    <location>
        <begin position="1"/>
        <end position="158"/>
    </location>
</feature>
<protein>
    <submittedName>
        <fullName evidence="2">Uncharacterized protein</fullName>
    </submittedName>
</protein>
<reference evidence="2" key="1">
    <citation type="journal article" date="2022" name="bioRxiv">
        <title>Sequencing and chromosome-scale assembly of the giantPleurodeles waltlgenome.</title>
        <authorList>
            <person name="Brown T."/>
            <person name="Elewa A."/>
            <person name="Iarovenko S."/>
            <person name="Subramanian E."/>
            <person name="Araus A.J."/>
            <person name="Petzold A."/>
            <person name="Susuki M."/>
            <person name="Suzuki K.-i.T."/>
            <person name="Hayashi T."/>
            <person name="Toyoda A."/>
            <person name="Oliveira C."/>
            <person name="Osipova E."/>
            <person name="Leigh N.D."/>
            <person name="Simon A."/>
            <person name="Yun M.H."/>
        </authorList>
    </citation>
    <scope>NUCLEOTIDE SEQUENCE</scope>
    <source>
        <strain evidence="2">20211129_DDA</strain>
        <tissue evidence="2">Liver</tissue>
    </source>
</reference>
<feature type="compositionally biased region" description="Basic and acidic residues" evidence="1">
    <location>
        <begin position="74"/>
        <end position="97"/>
    </location>
</feature>
<evidence type="ECO:0000313" key="3">
    <source>
        <dbReference type="Proteomes" id="UP001066276"/>
    </source>
</evidence>
<sequence>MMRAWSTWRPERTCDMSSAGGPPLISEILVPLQPSKDQNRLRGDLGCRSSIRPKTIKGSGTAQRANCAEGEESFPPRRDPAPYLWRGREAASDRGGEPSRSSVPLPHQQHSTTEAQRRKRAPLTFSFNGEQTTKQATDGKEENTVVQERKRSKREEAG</sequence>
<dbReference type="AlphaFoldDB" id="A0AAV7UJ08"/>
<comment type="caution">
    <text evidence="2">The sequence shown here is derived from an EMBL/GenBank/DDBJ whole genome shotgun (WGS) entry which is preliminary data.</text>
</comment>
<proteinExistence type="predicted"/>
<feature type="compositionally biased region" description="Polar residues" evidence="1">
    <location>
        <begin position="125"/>
        <end position="136"/>
    </location>
</feature>
<dbReference type="EMBL" id="JANPWB010000005">
    <property type="protein sequence ID" value="KAJ1188601.1"/>
    <property type="molecule type" value="Genomic_DNA"/>
</dbReference>
<feature type="compositionally biased region" description="Basic and acidic residues" evidence="1">
    <location>
        <begin position="137"/>
        <end position="158"/>
    </location>
</feature>